<dbReference type="RefSeq" id="XP_018702070.1">
    <property type="nucleotide sequence ID" value="XM_018850792.1"/>
</dbReference>
<reference evidence="6 7" key="1">
    <citation type="journal article" date="2016" name="Genome Biol. Evol.">
        <title>Divergent and convergent evolution of fungal pathogenicity.</title>
        <authorList>
            <person name="Shang Y."/>
            <person name="Xiao G."/>
            <person name="Zheng P."/>
            <person name="Cen K."/>
            <person name="Zhan S."/>
            <person name="Wang C."/>
        </authorList>
    </citation>
    <scope>NUCLEOTIDE SEQUENCE [LARGE SCALE GENOMIC DNA]</scope>
    <source>
        <strain evidence="6 7">ARSEF 2679</strain>
    </source>
</reference>
<dbReference type="GO" id="GO:0008270">
    <property type="term" value="F:zinc ion binding"/>
    <property type="evidence" value="ECO:0007669"/>
    <property type="project" value="InterPro"/>
</dbReference>
<keyword evidence="7" id="KW-1185">Reference proteome</keyword>
<dbReference type="InterPro" id="IPR036864">
    <property type="entry name" value="Zn2-C6_fun-type_DNA-bd_sf"/>
</dbReference>
<keyword evidence="3 6" id="KW-0238">DNA-binding</keyword>
<evidence type="ECO:0000313" key="6">
    <source>
        <dbReference type="EMBL" id="OAA57268.1"/>
    </source>
</evidence>
<dbReference type="GO" id="GO:0000981">
    <property type="term" value="F:DNA-binding transcription factor activity, RNA polymerase II-specific"/>
    <property type="evidence" value="ECO:0007669"/>
    <property type="project" value="InterPro"/>
</dbReference>
<dbReference type="GO" id="GO:0003677">
    <property type="term" value="F:DNA binding"/>
    <property type="evidence" value="ECO:0007669"/>
    <property type="project" value="UniProtKB-KW"/>
</dbReference>
<dbReference type="GeneID" id="30023481"/>
<dbReference type="PANTHER" id="PTHR46910">
    <property type="entry name" value="TRANSCRIPTION FACTOR PDR1"/>
    <property type="match status" value="1"/>
</dbReference>
<protein>
    <submittedName>
        <fullName evidence="6">Zn(2)-C6 fungal-type DNA-binding domain protein</fullName>
    </submittedName>
</protein>
<dbReference type="AlphaFoldDB" id="A0A167Q472"/>
<name>A0A167Q472_CORFA</name>
<organism evidence="6 7">
    <name type="scientific">Cordyceps fumosorosea (strain ARSEF 2679)</name>
    <name type="common">Isaria fumosorosea</name>
    <dbReference type="NCBI Taxonomy" id="1081104"/>
    <lineage>
        <taxon>Eukaryota</taxon>
        <taxon>Fungi</taxon>
        <taxon>Dikarya</taxon>
        <taxon>Ascomycota</taxon>
        <taxon>Pezizomycotina</taxon>
        <taxon>Sordariomycetes</taxon>
        <taxon>Hypocreomycetidae</taxon>
        <taxon>Hypocreales</taxon>
        <taxon>Cordycipitaceae</taxon>
        <taxon>Cordyceps</taxon>
    </lineage>
</organism>
<keyword evidence="4" id="KW-0539">Nucleus</keyword>
<sequence>MPAKVRGRAACNQCRSRKQKCDEERPICSRCRDLKKPCQWPGLRKRGPAKGYAEALEHRLRETERALLQIVSAVDGATMASAFRSSTQVAALPDAKAADKAEMAAYWERFPLSTPRDVMNWAQDFQRLRAAAAVGVTQPAGTQEDPARTAARLARPLHAHDAAMALGASSGERVANPAQRSATDVRHHLLPGASPDSDAQEGAFDMPEEFKEQYLW</sequence>
<dbReference type="Gene3D" id="4.10.240.10">
    <property type="entry name" value="Zn(2)-C6 fungal-type DNA-binding domain"/>
    <property type="match status" value="1"/>
</dbReference>
<gene>
    <name evidence="6" type="ORF">ISF_07189</name>
</gene>
<dbReference type="InterPro" id="IPR001138">
    <property type="entry name" value="Zn2Cys6_DnaBD"/>
</dbReference>
<dbReference type="PANTHER" id="PTHR46910:SF3">
    <property type="entry name" value="HALOTOLERANCE PROTEIN 9-RELATED"/>
    <property type="match status" value="1"/>
</dbReference>
<evidence type="ECO:0000313" key="7">
    <source>
        <dbReference type="Proteomes" id="UP000076744"/>
    </source>
</evidence>
<dbReference type="Pfam" id="PF00172">
    <property type="entry name" value="Zn_clus"/>
    <property type="match status" value="1"/>
</dbReference>
<accession>A0A167Q472</accession>
<dbReference type="SMART" id="SM00066">
    <property type="entry name" value="GAL4"/>
    <property type="match status" value="1"/>
</dbReference>
<dbReference type="SUPFAM" id="SSF57701">
    <property type="entry name" value="Zn2/Cys6 DNA-binding domain"/>
    <property type="match status" value="1"/>
</dbReference>
<dbReference type="PROSITE" id="PS00463">
    <property type="entry name" value="ZN2_CY6_FUNGAL_1"/>
    <property type="match status" value="1"/>
</dbReference>
<comment type="subcellular location">
    <subcellularLocation>
        <location evidence="1">Nucleus</location>
    </subcellularLocation>
</comment>
<comment type="caution">
    <text evidence="6">The sequence shown here is derived from an EMBL/GenBank/DDBJ whole genome shotgun (WGS) entry which is preliminary data.</text>
</comment>
<dbReference type="OrthoDB" id="10261408at2759"/>
<feature type="domain" description="Zn(2)-C6 fungal-type" evidence="5">
    <location>
        <begin position="10"/>
        <end position="40"/>
    </location>
</feature>
<evidence type="ECO:0000256" key="4">
    <source>
        <dbReference type="ARBA" id="ARBA00023242"/>
    </source>
</evidence>
<dbReference type="CDD" id="cd00067">
    <property type="entry name" value="GAL4"/>
    <property type="match status" value="1"/>
</dbReference>
<evidence type="ECO:0000256" key="3">
    <source>
        <dbReference type="ARBA" id="ARBA00023125"/>
    </source>
</evidence>
<evidence type="ECO:0000256" key="1">
    <source>
        <dbReference type="ARBA" id="ARBA00004123"/>
    </source>
</evidence>
<dbReference type="GO" id="GO:0005634">
    <property type="term" value="C:nucleus"/>
    <property type="evidence" value="ECO:0007669"/>
    <property type="project" value="UniProtKB-SubCell"/>
</dbReference>
<dbReference type="EMBL" id="AZHB01000020">
    <property type="protein sequence ID" value="OAA57268.1"/>
    <property type="molecule type" value="Genomic_DNA"/>
</dbReference>
<evidence type="ECO:0000259" key="5">
    <source>
        <dbReference type="PROSITE" id="PS50048"/>
    </source>
</evidence>
<dbReference type="InterPro" id="IPR050987">
    <property type="entry name" value="AtrR-like"/>
</dbReference>
<proteinExistence type="predicted"/>
<dbReference type="Proteomes" id="UP000076744">
    <property type="component" value="Unassembled WGS sequence"/>
</dbReference>
<dbReference type="PROSITE" id="PS50048">
    <property type="entry name" value="ZN2_CY6_FUNGAL_2"/>
    <property type="match status" value="1"/>
</dbReference>
<evidence type="ECO:0000256" key="2">
    <source>
        <dbReference type="ARBA" id="ARBA00022723"/>
    </source>
</evidence>
<keyword evidence="2" id="KW-0479">Metal-binding</keyword>